<dbReference type="GO" id="GO:0046872">
    <property type="term" value="F:metal ion binding"/>
    <property type="evidence" value="ECO:0007669"/>
    <property type="project" value="UniProtKB-KW"/>
</dbReference>
<evidence type="ECO:0000256" key="5">
    <source>
        <dbReference type="ARBA" id="ARBA00022842"/>
    </source>
</evidence>
<comment type="caution">
    <text evidence="8">The sequence shown here is derived from an EMBL/GenBank/DDBJ whole genome shotgun (WGS) entry which is preliminary data.</text>
</comment>
<dbReference type="InterPro" id="IPR002729">
    <property type="entry name" value="CRISPR-assoc_Cas1"/>
</dbReference>
<reference evidence="8" key="1">
    <citation type="submission" date="2020-10" db="EMBL/GenBank/DDBJ databases">
        <authorList>
            <person name="Gilroy R."/>
        </authorList>
    </citation>
    <scope>NUCLEOTIDE SEQUENCE</scope>
    <source>
        <strain evidence="8">CHK197-8231</strain>
    </source>
</reference>
<proteinExistence type="predicted"/>
<dbReference type="GO" id="GO:0003676">
    <property type="term" value="F:nucleic acid binding"/>
    <property type="evidence" value="ECO:0007669"/>
    <property type="project" value="InterPro"/>
</dbReference>
<reference evidence="8" key="2">
    <citation type="journal article" date="2021" name="PeerJ">
        <title>Extensive microbial diversity within the chicken gut microbiome revealed by metagenomics and culture.</title>
        <authorList>
            <person name="Gilroy R."/>
            <person name="Ravi A."/>
            <person name="Getino M."/>
            <person name="Pursley I."/>
            <person name="Horton D.L."/>
            <person name="Alikhan N.F."/>
            <person name="Baker D."/>
            <person name="Gharbi K."/>
            <person name="Hall N."/>
            <person name="Watson M."/>
            <person name="Adriaenssens E.M."/>
            <person name="Foster-Nyarko E."/>
            <person name="Jarju S."/>
            <person name="Secka A."/>
            <person name="Antonio M."/>
            <person name="Oren A."/>
            <person name="Chaudhuri R.R."/>
            <person name="La Ragione R."/>
            <person name="Hildebrand F."/>
            <person name="Pallen M.J."/>
        </authorList>
    </citation>
    <scope>NUCLEOTIDE SEQUENCE</scope>
    <source>
        <strain evidence="8">CHK197-8231</strain>
    </source>
</reference>
<evidence type="ECO:0000256" key="7">
    <source>
        <dbReference type="ARBA" id="ARBA00038592"/>
    </source>
</evidence>
<dbReference type="Gene3D" id="3.100.10.20">
    <property type="entry name" value="CRISPR-associated endonuclease Cas1, N-terminal domain"/>
    <property type="match status" value="1"/>
</dbReference>
<dbReference type="GO" id="GO:0051607">
    <property type="term" value="P:defense response to virus"/>
    <property type="evidence" value="ECO:0007669"/>
    <property type="project" value="UniProtKB-KW"/>
</dbReference>
<evidence type="ECO:0000256" key="6">
    <source>
        <dbReference type="ARBA" id="ARBA00023118"/>
    </source>
</evidence>
<name>A0A9D1L2T0_9BACT</name>
<keyword evidence="6" id="KW-0051">Antiviral defense</keyword>
<sequence length="154" mass="18209">MSFRTVVITRQSKISYKNRFLVVKHESDEKYIHLSEIDTVIVDSISVSISAYLLKELSDNKINIIFCDDKHNPFGELSSYYSRHNTSKKIKEQIAWKQSDKNKLWQMIVKNKIINQATLLRKTYSDKCDLILWIVNIFLDNFYKDNCKRYCTGV</sequence>
<dbReference type="InterPro" id="IPR050646">
    <property type="entry name" value="Cas1"/>
</dbReference>
<evidence type="ECO:0000256" key="1">
    <source>
        <dbReference type="ARBA" id="ARBA00022722"/>
    </source>
</evidence>
<dbReference type="InterPro" id="IPR019855">
    <property type="entry name" value="CRISPR-assoc_Cas1_NMENI"/>
</dbReference>
<protein>
    <submittedName>
        <fullName evidence="8">Type II CRISPR-associated endonuclease Cas1</fullName>
    </submittedName>
</protein>
<dbReference type="GO" id="GO:0004520">
    <property type="term" value="F:DNA endonuclease activity"/>
    <property type="evidence" value="ECO:0007669"/>
    <property type="project" value="InterPro"/>
</dbReference>
<evidence type="ECO:0000313" key="9">
    <source>
        <dbReference type="Proteomes" id="UP000824087"/>
    </source>
</evidence>
<dbReference type="AlphaFoldDB" id="A0A9D1L2T0"/>
<organism evidence="8 9">
    <name type="scientific">Candidatus Fimihabitans intestinipullorum</name>
    <dbReference type="NCBI Taxonomy" id="2840820"/>
    <lineage>
        <taxon>Bacteria</taxon>
        <taxon>Bacillati</taxon>
        <taxon>Mycoplasmatota</taxon>
        <taxon>Mycoplasmatota incertae sedis</taxon>
        <taxon>Candidatus Fimihabitans</taxon>
    </lineage>
</organism>
<comment type="subunit">
    <text evidence="7">Homodimer, forms a heterotetramer with a Cas2 homodimer.</text>
</comment>
<dbReference type="NCBIfam" id="TIGR03639">
    <property type="entry name" value="cas1_NMENI"/>
    <property type="match status" value="1"/>
</dbReference>
<keyword evidence="3 8" id="KW-0255">Endonuclease</keyword>
<evidence type="ECO:0000256" key="2">
    <source>
        <dbReference type="ARBA" id="ARBA00022723"/>
    </source>
</evidence>
<evidence type="ECO:0000256" key="4">
    <source>
        <dbReference type="ARBA" id="ARBA00022801"/>
    </source>
</evidence>
<dbReference type="GO" id="GO:0043571">
    <property type="term" value="P:maintenance of CRISPR repeat elements"/>
    <property type="evidence" value="ECO:0007669"/>
    <property type="project" value="InterPro"/>
</dbReference>
<dbReference type="PANTHER" id="PTHR34353">
    <property type="entry name" value="CRISPR-ASSOCIATED ENDONUCLEASE CAS1 1"/>
    <property type="match status" value="1"/>
</dbReference>
<keyword evidence="4" id="KW-0378">Hydrolase</keyword>
<gene>
    <name evidence="8" type="primary">cas1</name>
    <name evidence="8" type="ORF">IAD49_00060</name>
</gene>
<dbReference type="GO" id="GO:0016787">
    <property type="term" value="F:hydrolase activity"/>
    <property type="evidence" value="ECO:0007669"/>
    <property type="project" value="UniProtKB-KW"/>
</dbReference>
<dbReference type="EMBL" id="DVML01000002">
    <property type="protein sequence ID" value="HIU21965.1"/>
    <property type="molecule type" value="Genomic_DNA"/>
</dbReference>
<keyword evidence="1" id="KW-0540">Nuclease</keyword>
<dbReference type="InterPro" id="IPR042211">
    <property type="entry name" value="CRISPR-assoc_Cas1_N"/>
</dbReference>
<dbReference type="Proteomes" id="UP000824087">
    <property type="component" value="Unassembled WGS sequence"/>
</dbReference>
<accession>A0A9D1L2T0</accession>
<evidence type="ECO:0000313" key="8">
    <source>
        <dbReference type="EMBL" id="HIU21965.1"/>
    </source>
</evidence>
<keyword evidence="5" id="KW-0460">Magnesium</keyword>
<evidence type="ECO:0000256" key="3">
    <source>
        <dbReference type="ARBA" id="ARBA00022759"/>
    </source>
</evidence>
<keyword evidence="2" id="KW-0479">Metal-binding</keyword>
<dbReference type="Pfam" id="PF01867">
    <property type="entry name" value="Cas_Cas1"/>
    <property type="match status" value="1"/>
</dbReference>
<dbReference type="PANTHER" id="PTHR34353:SF2">
    <property type="entry name" value="CRISPR-ASSOCIATED ENDONUCLEASE CAS1 1"/>
    <property type="match status" value="1"/>
</dbReference>